<protein>
    <submittedName>
        <fullName evidence="2">FAD dependent oxidoreductase</fullName>
    </submittedName>
</protein>
<proteinExistence type="predicted"/>
<dbReference type="InterPro" id="IPR036188">
    <property type="entry name" value="FAD/NAD-bd_sf"/>
</dbReference>
<dbReference type="PANTHER" id="PTHR42842:SF3">
    <property type="entry name" value="FAD_NAD(P)-BINDING OXIDOREDUCTASE FAMILY PROTEIN"/>
    <property type="match status" value="1"/>
</dbReference>
<dbReference type="PANTHER" id="PTHR42842">
    <property type="entry name" value="FAD/NAD(P)-BINDING OXIDOREDUCTASE"/>
    <property type="match status" value="1"/>
</dbReference>
<dbReference type="KEGG" id="thyd:TTHT_1456"/>
<evidence type="ECO:0000259" key="1">
    <source>
        <dbReference type="Pfam" id="PF21688"/>
    </source>
</evidence>
<dbReference type="AlphaFoldDB" id="A0A7R6SYS3"/>
<organism evidence="2 3">
    <name type="scientific">Thermotomaculum hydrothermale</name>
    <dbReference type="NCBI Taxonomy" id="981385"/>
    <lineage>
        <taxon>Bacteria</taxon>
        <taxon>Pseudomonadati</taxon>
        <taxon>Acidobacteriota</taxon>
        <taxon>Holophagae</taxon>
        <taxon>Thermotomaculales</taxon>
        <taxon>Thermotomaculaceae</taxon>
        <taxon>Thermotomaculum</taxon>
    </lineage>
</organism>
<evidence type="ECO:0000313" key="2">
    <source>
        <dbReference type="EMBL" id="BBB32965.1"/>
    </source>
</evidence>
<dbReference type="EMBL" id="AP017470">
    <property type="protein sequence ID" value="BBB32965.1"/>
    <property type="molecule type" value="Genomic_DNA"/>
</dbReference>
<sequence>MKKIQISNFIANWGIKEETAVKQLAKKYGIDEKFVSIKKRALDVRGKKPKGVYTFHIEYNKETEKLLTNPNTKLIEYKSLEETVKEIKPKKIKPVIVGFGPAGLFAALTFVEAGIEPIIIERGKPVEERSKDVKNLWENSVLNTNSNTLFGEGGAGTFSDGKLTTRINHPYTDFIIEKFVQFGAKQRIKIDAKPHIGTDRLIKVCKNAREYLIKKGAKIHFNHTFIDFEQKKDKISVKTDKGEFEGDFLFLAIGHSARDTYKMLYQKGVELEPKPFAVGSRVEHPQNVIDEIMYGKNKRDDYGLPPASYQFAWNGKDGRGAYTFCMCPGGEVILTVNEENTLCVNGMSNSKRNSPFANAALVAKVPVKAYFKNSPLDGIDFQREIEEKAYSLGIPGYMAPAQHGIDFVNGKLSGKTISCSYRPKTYSYPLHELLPEFVVKDMRNGLIEFNKKARGFLSNVTNLIGVETRTSAPLRIKREKDFKSTSHKRIIPIGEGSGYAGGIMSSALDGIKSALTILQS</sequence>
<dbReference type="SUPFAM" id="SSF51905">
    <property type="entry name" value="FAD/NAD(P)-binding domain"/>
    <property type="match status" value="1"/>
</dbReference>
<evidence type="ECO:0000313" key="3">
    <source>
        <dbReference type="Proteomes" id="UP000595564"/>
    </source>
</evidence>
<keyword evidence="3" id="KW-1185">Reference proteome</keyword>
<dbReference type="Proteomes" id="UP000595564">
    <property type="component" value="Chromosome"/>
</dbReference>
<gene>
    <name evidence="2" type="ORF">TTHT_1456</name>
</gene>
<dbReference type="InterPro" id="IPR049516">
    <property type="entry name" value="FAD-depend_C"/>
</dbReference>
<dbReference type="RefSeq" id="WP_201327265.1">
    <property type="nucleotide sequence ID" value="NZ_AP017470.1"/>
</dbReference>
<dbReference type="PIRSF" id="PIRSF038984">
    <property type="entry name" value="FAD_binding_protein"/>
    <property type="match status" value="1"/>
</dbReference>
<name>A0A7R6SYS3_9BACT</name>
<dbReference type="Pfam" id="PF21688">
    <property type="entry name" value="FAD-depend_C"/>
    <property type="match status" value="1"/>
</dbReference>
<feature type="domain" description="FAD-dependent protein C-terminal" evidence="1">
    <location>
        <begin position="275"/>
        <end position="470"/>
    </location>
</feature>
<dbReference type="Gene3D" id="3.50.50.60">
    <property type="entry name" value="FAD/NAD(P)-binding domain"/>
    <property type="match status" value="2"/>
</dbReference>
<accession>A0A7R6SYS3</accession>
<dbReference type="InterPro" id="IPR028348">
    <property type="entry name" value="FAD-binding_protein"/>
</dbReference>
<reference evidence="2 3" key="1">
    <citation type="journal article" date="2012" name="Extremophiles">
        <title>Thermotomaculum hydrothermale gen. nov., sp. nov., a novel heterotrophic thermophile within the phylum Acidobacteria from a deep-sea hydrothermal vent chimney in the Southern Okinawa Trough.</title>
        <authorList>
            <person name="Izumi H."/>
            <person name="Nunoura T."/>
            <person name="Miyazaki M."/>
            <person name="Mino S."/>
            <person name="Toki T."/>
            <person name="Takai K."/>
            <person name="Sako Y."/>
            <person name="Sawabe T."/>
            <person name="Nakagawa S."/>
        </authorList>
    </citation>
    <scope>NUCLEOTIDE SEQUENCE [LARGE SCALE GENOMIC DNA]</scope>
    <source>
        <strain evidence="2 3">AC55</strain>
    </source>
</reference>